<name>A0AAE0YBK1_9GAST</name>
<protein>
    <submittedName>
        <fullName evidence="1">Uncharacterized protein</fullName>
    </submittedName>
</protein>
<sequence length="64" mass="7151">TLNRKYHAPLKLKAAKKKDLVSLCEKGLMLGAEEFYRNLPEYGNEATPAAAVNDSDDDGDDYLY</sequence>
<proteinExistence type="predicted"/>
<evidence type="ECO:0000313" key="1">
    <source>
        <dbReference type="EMBL" id="KAK3739489.1"/>
    </source>
</evidence>
<keyword evidence="2" id="KW-1185">Reference proteome</keyword>
<evidence type="ECO:0000313" key="2">
    <source>
        <dbReference type="Proteomes" id="UP001283361"/>
    </source>
</evidence>
<dbReference type="AlphaFoldDB" id="A0AAE0YBK1"/>
<reference evidence="1" key="1">
    <citation type="journal article" date="2023" name="G3 (Bethesda)">
        <title>A reference genome for the long-term kleptoplast-retaining sea slug Elysia crispata morphotype clarki.</title>
        <authorList>
            <person name="Eastman K.E."/>
            <person name="Pendleton A.L."/>
            <person name="Shaikh M.A."/>
            <person name="Suttiyut T."/>
            <person name="Ogas R."/>
            <person name="Tomko P."/>
            <person name="Gavelis G."/>
            <person name="Widhalm J.R."/>
            <person name="Wisecaver J.H."/>
        </authorList>
    </citation>
    <scope>NUCLEOTIDE SEQUENCE</scope>
    <source>
        <strain evidence="1">ECLA1</strain>
    </source>
</reference>
<organism evidence="1 2">
    <name type="scientific">Elysia crispata</name>
    <name type="common">lettuce slug</name>
    <dbReference type="NCBI Taxonomy" id="231223"/>
    <lineage>
        <taxon>Eukaryota</taxon>
        <taxon>Metazoa</taxon>
        <taxon>Spiralia</taxon>
        <taxon>Lophotrochozoa</taxon>
        <taxon>Mollusca</taxon>
        <taxon>Gastropoda</taxon>
        <taxon>Heterobranchia</taxon>
        <taxon>Euthyneura</taxon>
        <taxon>Panpulmonata</taxon>
        <taxon>Sacoglossa</taxon>
        <taxon>Placobranchoidea</taxon>
        <taxon>Plakobranchidae</taxon>
        <taxon>Elysia</taxon>
    </lineage>
</organism>
<comment type="caution">
    <text evidence="1">The sequence shown here is derived from an EMBL/GenBank/DDBJ whole genome shotgun (WGS) entry which is preliminary data.</text>
</comment>
<dbReference type="EMBL" id="JAWDGP010006520">
    <property type="protein sequence ID" value="KAK3739489.1"/>
    <property type="molecule type" value="Genomic_DNA"/>
</dbReference>
<dbReference type="Proteomes" id="UP001283361">
    <property type="component" value="Unassembled WGS sequence"/>
</dbReference>
<gene>
    <name evidence="1" type="ORF">RRG08_061938</name>
</gene>
<accession>A0AAE0YBK1</accession>
<feature type="non-terminal residue" evidence="1">
    <location>
        <position position="1"/>
    </location>
</feature>